<name>A0A0A7PCR4_9SPHN</name>
<dbReference type="STRING" id="1515612.SKP52_03905"/>
<keyword evidence="3" id="KW-1185">Reference proteome</keyword>
<proteinExistence type="predicted"/>
<evidence type="ECO:0000313" key="2">
    <source>
        <dbReference type="EMBL" id="AJA07709.1"/>
    </source>
</evidence>
<dbReference type="KEGG" id="sphk:SKP52_03905"/>
<reference evidence="2 3" key="1">
    <citation type="journal article" date="2015" name="Int. J. Syst. Evol. Microbiol.">
        <title>Description of Sphingopyxis fribergensis sp. nov. - a soil bacterium with the ability to degrade styrene and phenylacetic acid.</title>
        <authorList>
            <person name="Oelschlagel M."/>
            <person name="Ruckert C."/>
            <person name="Kalinowski J."/>
            <person name="Schmidt G."/>
            <person name="Schlomann M."/>
            <person name="Tischler D."/>
        </authorList>
    </citation>
    <scope>NUCLEOTIDE SEQUENCE [LARGE SCALE GENOMIC DNA]</scope>
    <source>
        <strain evidence="2 3">Kp5.2</strain>
    </source>
</reference>
<dbReference type="AlphaFoldDB" id="A0A0A7PCR4"/>
<dbReference type="EMBL" id="CP009122">
    <property type="protein sequence ID" value="AJA07709.1"/>
    <property type="molecule type" value="Genomic_DNA"/>
</dbReference>
<evidence type="ECO:0000256" key="1">
    <source>
        <dbReference type="SAM" id="SignalP"/>
    </source>
</evidence>
<dbReference type="Proteomes" id="UP000030907">
    <property type="component" value="Chromosome"/>
</dbReference>
<protein>
    <submittedName>
        <fullName evidence="2">Nickel uptake transporter family protein</fullName>
    </submittedName>
</protein>
<gene>
    <name evidence="2" type="ORF">SKP52_03905</name>
</gene>
<organism evidence="2 3">
    <name type="scientific">Sphingopyxis fribergensis</name>
    <dbReference type="NCBI Taxonomy" id="1515612"/>
    <lineage>
        <taxon>Bacteria</taxon>
        <taxon>Pseudomonadati</taxon>
        <taxon>Pseudomonadota</taxon>
        <taxon>Alphaproteobacteria</taxon>
        <taxon>Sphingomonadales</taxon>
        <taxon>Sphingomonadaceae</taxon>
        <taxon>Sphingopyxis</taxon>
    </lineage>
</organism>
<feature type="chain" id="PRO_5002042236" evidence="1">
    <location>
        <begin position="21"/>
        <end position="215"/>
    </location>
</feature>
<feature type="signal peptide" evidence="1">
    <location>
        <begin position="1"/>
        <end position="20"/>
    </location>
</feature>
<dbReference type="HOGENOM" id="CLU_093838_0_0_5"/>
<evidence type="ECO:0000313" key="3">
    <source>
        <dbReference type="Proteomes" id="UP000030907"/>
    </source>
</evidence>
<dbReference type="OrthoDB" id="5995861at2"/>
<dbReference type="InterPro" id="IPR008969">
    <property type="entry name" value="CarboxyPept-like_regulatory"/>
</dbReference>
<sequence>MKTSFAALMAFSFLASPAMAHEVWIERDAAGPARIYLGEPADVVPEAGDPEFPNLKAPKLFQGDPAKPAPLVRRANHIEAAAAGSGDVRLSDDNVFAPWQGEGGKWEGVVYYARAGREEAKSVLDLEISPVSANADSFVVNWLGKPLPGAKVTVVNADRWQKSFTATPQGGIAVPITTPGRYLLSVSHDVEGARTLGGKTVEKTIHVSTLTFVAK</sequence>
<dbReference type="RefSeq" id="WP_039571942.1">
    <property type="nucleotide sequence ID" value="NZ_CP009122.1"/>
</dbReference>
<keyword evidence="1" id="KW-0732">Signal</keyword>
<dbReference type="SUPFAM" id="SSF49464">
    <property type="entry name" value="Carboxypeptidase regulatory domain-like"/>
    <property type="match status" value="1"/>
</dbReference>
<accession>A0A0A7PCR4</accession>